<evidence type="ECO:0000313" key="2">
    <source>
        <dbReference type="Proteomes" id="UP000299102"/>
    </source>
</evidence>
<accession>A0A4C1XN95</accession>
<dbReference type="EMBL" id="BGZK01000885">
    <property type="protein sequence ID" value="GBP64034.1"/>
    <property type="molecule type" value="Genomic_DNA"/>
</dbReference>
<proteinExistence type="predicted"/>
<keyword evidence="2" id="KW-1185">Reference proteome</keyword>
<sequence>MLLQIADKRQIVAVSLSVIQLYALTCNVTPAKQTGVQSQLVESRSFIRSASASAPKMDLSNQYDRKAQANLISQPPVARGITFALRSNRPTAPETANKEFTKDWCAEWRRYKCRSRRTRRREQRRQPESA</sequence>
<dbReference type="Proteomes" id="UP000299102">
    <property type="component" value="Unassembled WGS sequence"/>
</dbReference>
<reference evidence="1 2" key="1">
    <citation type="journal article" date="2019" name="Commun. Biol.">
        <title>The bagworm genome reveals a unique fibroin gene that provides high tensile strength.</title>
        <authorList>
            <person name="Kono N."/>
            <person name="Nakamura H."/>
            <person name="Ohtoshi R."/>
            <person name="Tomita M."/>
            <person name="Numata K."/>
            <person name="Arakawa K."/>
        </authorList>
    </citation>
    <scope>NUCLEOTIDE SEQUENCE [LARGE SCALE GENOMIC DNA]</scope>
</reference>
<gene>
    <name evidence="1" type="ORF">EVAR_43050_1</name>
</gene>
<protein>
    <submittedName>
        <fullName evidence="1">Uncharacterized protein</fullName>
    </submittedName>
</protein>
<name>A0A4C1XN95_EUMVA</name>
<organism evidence="1 2">
    <name type="scientific">Eumeta variegata</name>
    <name type="common">Bagworm moth</name>
    <name type="synonym">Eumeta japonica</name>
    <dbReference type="NCBI Taxonomy" id="151549"/>
    <lineage>
        <taxon>Eukaryota</taxon>
        <taxon>Metazoa</taxon>
        <taxon>Ecdysozoa</taxon>
        <taxon>Arthropoda</taxon>
        <taxon>Hexapoda</taxon>
        <taxon>Insecta</taxon>
        <taxon>Pterygota</taxon>
        <taxon>Neoptera</taxon>
        <taxon>Endopterygota</taxon>
        <taxon>Lepidoptera</taxon>
        <taxon>Glossata</taxon>
        <taxon>Ditrysia</taxon>
        <taxon>Tineoidea</taxon>
        <taxon>Psychidae</taxon>
        <taxon>Oiketicinae</taxon>
        <taxon>Eumeta</taxon>
    </lineage>
</organism>
<dbReference type="AlphaFoldDB" id="A0A4C1XN95"/>
<comment type="caution">
    <text evidence="1">The sequence shown here is derived from an EMBL/GenBank/DDBJ whole genome shotgun (WGS) entry which is preliminary data.</text>
</comment>
<evidence type="ECO:0000313" key="1">
    <source>
        <dbReference type="EMBL" id="GBP64034.1"/>
    </source>
</evidence>